<dbReference type="EMBL" id="GBXM01004090">
    <property type="protein sequence ID" value="JAI04488.1"/>
    <property type="molecule type" value="Transcribed_RNA"/>
</dbReference>
<protein>
    <submittedName>
        <fullName evidence="1">Uncharacterized protein</fullName>
    </submittedName>
</protein>
<reference evidence="1" key="1">
    <citation type="submission" date="2014-11" db="EMBL/GenBank/DDBJ databases">
        <authorList>
            <person name="Amaro Gonzalez C."/>
        </authorList>
    </citation>
    <scope>NUCLEOTIDE SEQUENCE</scope>
</reference>
<sequence length="10" mass="1151">MINGEENCKN</sequence>
<reference evidence="1" key="2">
    <citation type="journal article" date="2015" name="Fish Shellfish Immunol.">
        <title>Early steps in the European eel (Anguilla anguilla)-Vibrio vulnificus interaction in the gills: Role of the RtxA13 toxin.</title>
        <authorList>
            <person name="Callol A."/>
            <person name="Pajuelo D."/>
            <person name="Ebbesson L."/>
            <person name="Teles M."/>
            <person name="MacKenzie S."/>
            <person name="Amaro C."/>
        </authorList>
    </citation>
    <scope>NUCLEOTIDE SEQUENCE</scope>
</reference>
<name>A0A0E9XP21_ANGAN</name>
<organism evidence="1">
    <name type="scientific">Anguilla anguilla</name>
    <name type="common">European freshwater eel</name>
    <name type="synonym">Muraena anguilla</name>
    <dbReference type="NCBI Taxonomy" id="7936"/>
    <lineage>
        <taxon>Eukaryota</taxon>
        <taxon>Metazoa</taxon>
        <taxon>Chordata</taxon>
        <taxon>Craniata</taxon>
        <taxon>Vertebrata</taxon>
        <taxon>Euteleostomi</taxon>
        <taxon>Actinopterygii</taxon>
        <taxon>Neopterygii</taxon>
        <taxon>Teleostei</taxon>
        <taxon>Anguilliformes</taxon>
        <taxon>Anguillidae</taxon>
        <taxon>Anguilla</taxon>
    </lineage>
</organism>
<proteinExistence type="predicted"/>
<evidence type="ECO:0000313" key="1">
    <source>
        <dbReference type="EMBL" id="JAI04488.1"/>
    </source>
</evidence>
<accession>A0A0E9XP21</accession>